<feature type="transmembrane region" description="Helical" evidence="5">
    <location>
        <begin position="329"/>
        <end position="347"/>
    </location>
</feature>
<dbReference type="AlphaFoldDB" id="A0A1U7LI08"/>
<feature type="transmembrane region" description="Helical" evidence="5">
    <location>
        <begin position="208"/>
        <end position="227"/>
    </location>
</feature>
<dbReference type="GO" id="GO:0005886">
    <property type="term" value="C:plasma membrane"/>
    <property type="evidence" value="ECO:0007669"/>
    <property type="project" value="TreeGrafter"/>
</dbReference>
<organism evidence="7 8">
    <name type="scientific">Neolecta irregularis (strain DAH-3)</name>
    <dbReference type="NCBI Taxonomy" id="1198029"/>
    <lineage>
        <taxon>Eukaryota</taxon>
        <taxon>Fungi</taxon>
        <taxon>Dikarya</taxon>
        <taxon>Ascomycota</taxon>
        <taxon>Taphrinomycotina</taxon>
        <taxon>Neolectales</taxon>
        <taxon>Neolectaceae</taxon>
        <taxon>Neolecta</taxon>
    </lineage>
</organism>
<dbReference type="PANTHER" id="PTHR23508:SF10">
    <property type="entry name" value="CARBOXYLIC ACID TRANSPORTER PROTEIN HOMOLOG"/>
    <property type="match status" value="1"/>
</dbReference>
<keyword evidence="3 5" id="KW-1133">Transmembrane helix</keyword>
<feature type="transmembrane region" description="Helical" evidence="5">
    <location>
        <begin position="120"/>
        <end position="142"/>
    </location>
</feature>
<dbReference type="Proteomes" id="UP000186594">
    <property type="component" value="Unassembled WGS sequence"/>
</dbReference>
<dbReference type="InterPro" id="IPR036259">
    <property type="entry name" value="MFS_trans_sf"/>
</dbReference>
<keyword evidence="8" id="KW-1185">Reference proteome</keyword>
<feature type="domain" description="Major facilitator superfamily (MFS) profile" evidence="6">
    <location>
        <begin position="52"/>
        <end position="452"/>
    </location>
</feature>
<evidence type="ECO:0000256" key="2">
    <source>
        <dbReference type="ARBA" id="ARBA00022692"/>
    </source>
</evidence>
<dbReference type="Pfam" id="PF00083">
    <property type="entry name" value="Sugar_tr"/>
    <property type="match status" value="1"/>
</dbReference>
<feature type="transmembrane region" description="Helical" evidence="5">
    <location>
        <begin position="264"/>
        <end position="282"/>
    </location>
</feature>
<feature type="transmembrane region" description="Helical" evidence="5">
    <location>
        <begin position="174"/>
        <end position="196"/>
    </location>
</feature>
<dbReference type="PANTHER" id="PTHR23508">
    <property type="entry name" value="CARBOXYLIC ACID TRANSPORTER PROTEIN HOMOLOG"/>
    <property type="match status" value="1"/>
</dbReference>
<dbReference type="PROSITE" id="PS50850">
    <property type="entry name" value="MFS"/>
    <property type="match status" value="1"/>
</dbReference>
<dbReference type="EMBL" id="LXFE01003532">
    <property type="protein sequence ID" value="OLL22287.1"/>
    <property type="molecule type" value="Genomic_DNA"/>
</dbReference>
<accession>A0A1U7LI08</accession>
<gene>
    <name evidence="7" type="ORF">NEOLI_001548</name>
</gene>
<comment type="caution">
    <text evidence="7">The sequence shown here is derived from an EMBL/GenBank/DDBJ whole genome shotgun (WGS) entry which is preliminary data.</text>
</comment>
<dbReference type="SUPFAM" id="SSF103473">
    <property type="entry name" value="MFS general substrate transporter"/>
    <property type="match status" value="1"/>
</dbReference>
<comment type="subcellular location">
    <subcellularLocation>
        <location evidence="1">Membrane</location>
        <topology evidence="1">Multi-pass membrane protein</topology>
    </subcellularLocation>
</comment>
<evidence type="ECO:0000256" key="3">
    <source>
        <dbReference type="ARBA" id="ARBA00022989"/>
    </source>
</evidence>
<evidence type="ECO:0000259" key="6">
    <source>
        <dbReference type="PROSITE" id="PS50850"/>
    </source>
</evidence>
<feature type="transmembrane region" description="Helical" evidence="5">
    <location>
        <begin position="302"/>
        <end position="322"/>
    </location>
</feature>
<name>A0A1U7LI08_NEOID</name>
<dbReference type="GO" id="GO:0015355">
    <property type="term" value="F:secondary active monocarboxylate transmembrane transporter activity"/>
    <property type="evidence" value="ECO:0007669"/>
    <property type="project" value="TreeGrafter"/>
</dbReference>
<keyword evidence="2 5" id="KW-0812">Transmembrane</keyword>
<dbReference type="InterPro" id="IPR005828">
    <property type="entry name" value="MFS_sugar_transport-like"/>
</dbReference>
<evidence type="ECO:0000313" key="7">
    <source>
        <dbReference type="EMBL" id="OLL22287.1"/>
    </source>
</evidence>
<dbReference type="CDD" id="cd17316">
    <property type="entry name" value="MFS_SV2_like"/>
    <property type="match status" value="1"/>
</dbReference>
<feature type="transmembrane region" description="Helical" evidence="5">
    <location>
        <begin position="386"/>
        <end position="409"/>
    </location>
</feature>
<evidence type="ECO:0000313" key="8">
    <source>
        <dbReference type="Proteomes" id="UP000186594"/>
    </source>
</evidence>
<proteinExistence type="predicted"/>
<feature type="transmembrane region" description="Helical" evidence="5">
    <location>
        <begin position="148"/>
        <end position="165"/>
    </location>
</feature>
<dbReference type="Gene3D" id="1.20.1250.20">
    <property type="entry name" value="MFS general substrate transporter like domains"/>
    <property type="match status" value="2"/>
</dbReference>
<sequence length="485" mass="53077">MTIIDNMKGAFTADEGNYMDKQGNIVYGKLPREKMVNPFSLCRSLTWRQWVYFLVGYAAWTMDGYDFHSVSLSISNLAIYYGRPREEISTSITLTLMFRTLGAISFGIAGDMYGRKYPLIINLLFISVLQLATAYCTTFAAFLGVRTLFGIGMGGIWGLAASMSLENMPTESRGLFSGILQQGYALGYLIAALFNLTIVPKSPHSFKSLFFIGAGLTVLVALVRFMFPESEQYRRDKDLGKSGNHTKAFIEEAKIMLKTHWPRLAYACLLLTVMNCMSHGSMDMYPTFLQQTKGLSQEQASIATIIAKSGAIIGGSICSYYSQYWGRRAIIIGTCVIAACLIPFWVLPQTFTLLSIGGFLLFAMVQGAWGVVPIHLAELSPPAFRAVFPGLAYQIGNLFAAPIAQVISVASEHVHIVKDGVTRPDYGKVLAITMTFVFIAVAIVTAAGKEERGSHFHLSKRAGATTTAEGKIVDGSKSLESGVEK</sequence>
<feature type="transmembrane region" description="Helical" evidence="5">
    <location>
        <begin position="353"/>
        <end position="374"/>
    </location>
</feature>
<evidence type="ECO:0000256" key="4">
    <source>
        <dbReference type="ARBA" id="ARBA00023136"/>
    </source>
</evidence>
<protein>
    <submittedName>
        <fullName evidence="7">Carboxylic acid transporter</fullName>
    </submittedName>
</protein>
<dbReference type="STRING" id="1198029.A0A1U7LI08"/>
<evidence type="ECO:0000256" key="5">
    <source>
        <dbReference type="SAM" id="Phobius"/>
    </source>
</evidence>
<dbReference type="InterPro" id="IPR020846">
    <property type="entry name" value="MFS_dom"/>
</dbReference>
<reference evidence="7 8" key="1">
    <citation type="submission" date="2016-04" db="EMBL/GenBank/DDBJ databases">
        <title>Evolutionary innovation and constraint leading to complex multicellularity in the Ascomycota.</title>
        <authorList>
            <person name="Cisse O."/>
            <person name="Nguyen A."/>
            <person name="Hewitt D.A."/>
            <person name="Jedd G."/>
            <person name="Stajich J.E."/>
        </authorList>
    </citation>
    <scope>NUCLEOTIDE SEQUENCE [LARGE SCALE GENOMIC DNA]</scope>
    <source>
        <strain evidence="7 8">DAH-3</strain>
    </source>
</reference>
<dbReference type="OMA" id="YIMIAFS"/>
<dbReference type="GO" id="GO:0035879">
    <property type="term" value="P:plasma membrane lactate transport"/>
    <property type="evidence" value="ECO:0007669"/>
    <property type="project" value="TreeGrafter"/>
</dbReference>
<feature type="transmembrane region" description="Helical" evidence="5">
    <location>
        <begin position="429"/>
        <end position="448"/>
    </location>
</feature>
<dbReference type="OrthoDB" id="5296287at2759"/>
<evidence type="ECO:0000256" key="1">
    <source>
        <dbReference type="ARBA" id="ARBA00004141"/>
    </source>
</evidence>
<keyword evidence="4 5" id="KW-0472">Membrane</keyword>